<dbReference type="InterPro" id="IPR042197">
    <property type="entry name" value="Apaf_helical"/>
</dbReference>
<dbReference type="InterPro" id="IPR032675">
    <property type="entry name" value="LRR_dom_sf"/>
</dbReference>
<dbReference type="SUPFAM" id="SSF52540">
    <property type="entry name" value="P-loop containing nucleoside triphosphate hydrolases"/>
    <property type="match status" value="1"/>
</dbReference>
<feature type="domain" description="Disease resistance N-terminal" evidence="8">
    <location>
        <begin position="135"/>
        <end position="218"/>
    </location>
</feature>
<name>A0A9R0TYK4_TRITD</name>
<dbReference type="InterPro" id="IPR041118">
    <property type="entry name" value="Rx_N"/>
</dbReference>
<dbReference type="InterPro" id="IPR027417">
    <property type="entry name" value="P-loop_NTPase"/>
</dbReference>
<evidence type="ECO:0000256" key="6">
    <source>
        <dbReference type="ARBA" id="ARBA00023054"/>
    </source>
</evidence>
<reference evidence="11 12" key="1">
    <citation type="submission" date="2017-09" db="EMBL/GenBank/DDBJ databases">
        <authorList>
            <consortium name="International Durum Wheat Genome Sequencing Consortium (IDWGSC)"/>
            <person name="Milanesi L."/>
        </authorList>
    </citation>
    <scope>NUCLEOTIDE SEQUENCE [LARGE SCALE GENOMIC DNA]</scope>
    <source>
        <strain evidence="12">cv. Svevo</strain>
    </source>
</reference>
<dbReference type="SUPFAM" id="SSF52047">
    <property type="entry name" value="RNI-like"/>
    <property type="match status" value="1"/>
</dbReference>
<dbReference type="InterPro" id="IPR044974">
    <property type="entry name" value="Disease_R_plants"/>
</dbReference>
<dbReference type="InterPro" id="IPR036388">
    <property type="entry name" value="WH-like_DNA-bd_sf"/>
</dbReference>
<dbReference type="PANTHER" id="PTHR23155">
    <property type="entry name" value="DISEASE RESISTANCE PROTEIN RP"/>
    <property type="match status" value="1"/>
</dbReference>
<dbReference type="InterPro" id="IPR002182">
    <property type="entry name" value="NB-ARC"/>
</dbReference>
<dbReference type="Pfam" id="PF00931">
    <property type="entry name" value="NB-ARC"/>
    <property type="match status" value="1"/>
</dbReference>
<feature type="domain" description="Disease resistance R13L4/SHOC-2-like LRR" evidence="10">
    <location>
        <begin position="678"/>
        <end position="1046"/>
    </location>
</feature>
<dbReference type="FunFam" id="3.40.50.300:FF:001091">
    <property type="entry name" value="Probable disease resistance protein At1g61300"/>
    <property type="match status" value="1"/>
</dbReference>
<feature type="domain" description="NB-ARC" evidence="7">
    <location>
        <begin position="293"/>
        <end position="466"/>
    </location>
</feature>
<keyword evidence="2" id="KW-0433">Leucine-rich repeat</keyword>
<dbReference type="GO" id="GO:0042742">
    <property type="term" value="P:defense response to bacterium"/>
    <property type="evidence" value="ECO:0007669"/>
    <property type="project" value="UniProtKB-ARBA"/>
</dbReference>
<keyword evidence="6" id="KW-0175">Coiled coil</keyword>
<dbReference type="Pfam" id="PF23559">
    <property type="entry name" value="WHD_DRP"/>
    <property type="match status" value="1"/>
</dbReference>
<dbReference type="Gramene" id="TRITD5Av1G171060.1">
    <property type="protein sequence ID" value="TRITD5Av1G171060.1"/>
    <property type="gene ID" value="TRITD5Av1G171060"/>
</dbReference>
<dbReference type="InterPro" id="IPR058922">
    <property type="entry name" value="WHD_DRP"/>
</dbReference>
<gene>
    <name evidence="11" type="ORF">TRITD_5Av1G171060</name>
</gene>
<dbReference type="Gene3D" id="1.20.5.4130">
    <property type="match status" value="1"/>
</dbReference>
<dbReference type="InterPro" id="IPR038005">
    <property type="entry name" value="RX-like_CC"/>
</dbReference>
<evidence type="ECO:0000259" key="7">
    <source>
        <dbReference type="Pfam" id="PF00931"/>
    </source>
</evidence>
<evidence type="ECO:0000256" key="1">
    <source>
        <dbReference type="ARBA" id="ARBA00008894"/>
    </source>
</evidence>
<evidence type="ECO:0000259" key="8">
    <source>
        <dbReference type="Pfam" id="PF18052"/>
    </source>
</evidence>
<dbReference type="Pfam" id="PF18052">
    <property type="entry name" value="Rx_N"/>
    <property type="match status" value="1"/>
</dbReference>
<dbReference type="PRINTS" id="PR00364">
    <property type="entry name" value="DISEASERSIST"/>
</dbReference>
<evidence type="ECO:0000259" key="9">
    <source>
        <dbReference type="Pfam" id="PF23559"/>
    </source>
</evidence>
<dbReference type="GO" id="GO:0043531">
    <property type="term" value="F:ADP binding"/>
    <property type="evidence" value="ECO:0007669"/>
    <property type="project" value="InterPro"/>
</dbReference>
<dbReference type="AlphaFoldDB" id="A0A9R0TYK4"/>
<accession>A0A9R0TYK4</accession>
<keyword evidence="12" id="KW-1185">Reference proteome</keyword>
<evidence type="ECO:0000313" key="12">
    <source>
        <dbReference type="Proteomes" id="UP000324705"/>
    </source>
</evidence>
<dbReference type="Gene3D" id="3.80.10.10">
    <property type="entry name" value="Ribonuclease Inhibitor"/>
    <property type="match status" value="1"/>
</dbReference>
<keyword evidence="4" id="KW-0547">Nucleotide-binding</keyword>
<organism evidence="11 12">
    <name type="scientific">Triticum turgidum subsp. durum</name>
    <name type="common">Durum wheat</name>
    <name type="synonym">Triticum durum</name>
    <dbReference type="NCBI Taxonomy" id="4567"/>
    <lineage>
        <taxon>Eukaryota</taxon>
        <taxon>Viridiplantae</taxon>
        <taxon>Streptophyta</taxon>
        <taxon>Embryophyta</taxon>
        <taxon>Tracheophyta</taxon>
        <taxon>Spermatophyta</taxon>
        <taxon>Magnoliopsida</taxon>
        <taxon>Liliopsida</taxon>
        <taxon>Poales</taxon>
        <taxon>Poaceae</taxon>
        <taxon>BOP clade</taxon>
        <taxon>Pooideae</taxon>
        <taxon>Triticodae</taxon>
        <taxon>Triticeae</taxon>
        <taxon>Triticinae</taxon>
        <taxon>Triticum</taxon>
    </lineage>
</organism>
<dbReference type="PANTHER" id="PTHR23155:SF906">
    <property type="entry name" value="OS08G0205100 PROTEIN"/>
    <property type="match status" value="1"/>
</dbReference>
<dbReference type="Gene3D" id="3.40.50.300">
    <property type="entry name" value="P-loop containing nucleotide triphosphate hydrolases"/>
    <property type="match status" value="1"/>
</dbReference>
<evidence type="ECO:0000256" key="5">
    <source>
        <dbReference type="ARBA" id="ARBA00022821"/>
    </source>
</evidence>
<dbReference type="CDD" id="cd14798">
    <property type="entry name" value="RX-CC_like"/>
    <property type="match status" value="1"/>
</dbReference>
<evidence type="ECO:0000313" key="11">
    <source>
        <dbReference type="EMBL" id="VAI19621.1"/>
    </source>
</evidence>
<dbReference type="Pfam" id="PF23598">
    <property type="entry name" value="LRR_14"/>
    <property type="match status" value="1"/>
</dbReference>
<evidence type="ECO:0000256" key="3">
    <source>
        <dbReference type="ARBA" id="ARBA00022737"/>
    </source>
</evidence>
<keyword evidence="5" id="KW-0611">Plant defense</keyword>
<dbReference type="FunFam" id="1.10.10.10:FF:000322">
    <property type="entry name" value="Probable disease resistance protein At1g63360"/>
    <property type="match status" value="1"/>
</dbReference>
<feature type="domain" description="Disease resistance protein winged helix" evidence="9">
    <location>
        <begin position="557"/>
        <end position="629"/>
    </location>
</feature>
<evidence type="ECO:0000256" key="4">
    <source>
        <dbReference type="ARBA" id="ARBA00022741"/>
    </source>
</evidence>
<dbReference type="EMBL" id="LT934119">
    <property type="protein sequence ID" value="VAI19621.1"/>
    <property type="molecule type" value="Genomic_DNA"/>
</dbReference>
<dbReference type="Gene3D" id="1.10.10.10">
    <property type="entry name" value="Winged helix-like DNA-binding domain superfamily/Winged helix DNA-binding domain"/>
    <property type="match status" value="1"/>
</dbReference>
<dbReference type="Gene3D" id="1.10.8.430">
    <property type="entry name" value="Helical domain of apoptotic protease-activating factors"/>
    <property type="match status" value="1"/>
</dbReference>
<dbReference type="GO" id="GO:0002758">
    <property type="term" value="P:innate immune response-activating signaling pathway"/>
    <property type="evidence" value="ECO:0007669"/>
    <property type="project" value="UniProtKB-ARBA"/>
</dbReference>
<dbReference type="InterPro" id="IPR055414">
    <property type="entry name" value="LRR_R13L4/SHOC2-like"/>
</dbReference>
<keyword evidence="3" id="KW-0677">Repeat</keyword>
<comment type="similarity">
    <text evidence="1">Belongs to the disease resistance NB-LRR family.</text>
</comment>
<evidence type="ECO:0000256" key="2">
    <source>
        <dbReference type="ARBA" id="ARBA00022614"/>
    </source>
</evidence>
<evidence type="ECO:0000259" key="10">
    <source>
        <dbReference type="Pfam" id="PF23598"/>
    </source>
</evidence>
<proteinExistence type="inferred from homology"/>
<protein>
    <submittedName>
        <fullName evidence="11">Uncharacterized protein</fullName>
    </submittedName>
</protein>
<dbReference type="Proteomes" id="UP000324705">
    <property type="component" value="Chromosome 5A"/>
</dbReference>
<dbReference type="OMA" id="WEECGRA"/>
<dbReference type="GO" id="GO:0009626">
    <property type="term" value="P:plant-type hypersensitive response"/>
    <property type="evidence" value="ECO:0007669"/>
    <property type="project" value="UniProtKB-ARBA"/>
</dbReference>
<sequence length="1071" mass="121567">MALSVTSMLRGVQKNKHLLRRVGTSLTCTYYLNVKDTVWKKPPEHFLKRNFNAVDQNTVHMGGSKVKAESDSTEVIEACKRDCLHGLLVCQSHNSVLTDHTEIHRHACSSRRSLREGNRRVQLMAELATSVAAGVICSLLEKLGSLAAAEYAMFSSDRRQVELLVDELSSMKAVLEKLAYMENLDPLTRQWRDHVRELTYDTEDSIVSSMLQDRQDGAKDWFIWKIFPFFKDLREGYSLSKQINQIKAAVIELSARRERLRVDEVISTSSHVSIDPRLHVLYKDAAGLVGIDGQKDKLIGMLKDGDQHLKVVSVVGFGGLGKTTLANLVYDASPTLQHHEHRFDCRAFVSVSQRPDINGVLCILLRMFGGSITPSDNINVQLLVSMLNKHLQHKRYFIVIDDLWNESDWHTIRCAFPDNNSGSRLIVTTRIDSVALDCCSNRREYVYPMKPLEEEYSTRLFLTRIFGSEDACPEYLKEASAEILRKCGGLPLAINVVSGFLASKKTPERKEHWDRVQSSLGTIDREFEPMKQMSQKLNLSYMHLPHHLRACFLHLGIYPEDREIMTDDLVKQWVAEDFVPCSPHRRDREDVAKDYFNELVNRSILQPVDIDYKDEVLSCRLHDMMLEFILNKSADENFIAVMDRFGVRSGGTSKIRRLSLQSDQENRVPVPEAIILTQVRSLATFGACIDGVFSRLKFIRVLVVDRCRMTLDDMVGVCLLLQLRYLKIAFDMLDDEFDLVVPPEILNLRSLETLDITDVQDATLTEKIADLSSLRHLLLPLEVVLPDDIDRMKSLRTIRKFDMSKNSVACINGLGELTNLRDLQVRFDDTWNSDQKKVALCSALQKLAGENLKHLAIISEDVCGDQCLPMCHQLNYLHSLTGNLETLRLEDRMPTIPNWIGQLGNLYDINLAGIERLNPQAIDILAKLPALLYLKMYILIFIAETIVIRGGSGSGTAFPALKYFDLICSPPWVSFEQGAMPKLQRLEIEFDADRWEEHGRAPAGIHNLGVLQVLSVQLMFSGAESDKEAAKSALRAAIHGHPRDPRVDISQRNFSGPFSIHTEEQYNMEFI</sequence>